<dbReference type="Gene3D" id="1.25.10.10">
    <property type="entry name" value="Leucine-rich Repeat Variant"/>
    <property type="match status" value="1"/>
</dbReference>
<sequence>MRKRSLILDSLTTWLKVVAVLFVYALCVSNGDNRFSKLTNFSSRINITNAGYALVTAIGRDDLRSIEGNVELAFAADDTVERETEVELAITSIDSMLQWAIGHADPEKLRGSAQEVQRLTPQEVEKRRAEIRELMENLKMSSDADLMKVAIADLHNVSLSVEARKRALEELLILVEPIDNANDLNKLGGLVTVIKELDREEVELRAAAAAVLAVASQNNPVVQAQVRTRLIRLENLMVPITLLRYGVLPKLMKMVRSSSSEEATKAFHAVSAIIRNYPSGHEVFYRNGGILLLMELMSNENMDTRLQKKALSLVADLAEQRIEALDALKSLHKVSRSVRETLQKVCRVEVVLEQLELYFQKLTSEPDQERAEYIRDLEELRRELTELFASEEKENVAGARLQDEEILYL</sequence>
<reference evidence="3 4" key="1">
    <citation type="submission" date="2024-09" db="EMBL/GenBank/DDBJ databases">
        <title>Chromosome-scale assembly of Riccia fluitans.</title>
        <authorList>
            <person name="Paukszto L."/>
            <person name="Sawicki J."/>
            <person name="Karawczyk K."/>
            <person name="Piernik-Szablinska J."/>
            <person name="Szczecinska M."/>
            <person name="Mazdziarz M."/>
        </authorList>
    </citation>
    <scope>NUCLEOTIDE SEQUENCE [LARGE SCALE GENOMIC DNA]</scope>
    <source>
        <strain evidence="3">Rf_01</strain>
        <tissue evidence="3">Aerial parts of the thallus</tissue>
    </source>
</reference>
<dbReference type="Proteomes" id="UP001605036">
    <property type="component" value="Unassembled WGS sequence"/>
</dbReference>
<gene>
    <name evidence="3" type="ORF">R1flu_028506</name>
</gene>
<evidence type="ECO:0000313" key="4">
    <source>
        <dbReference type="Proteomes" id="UP001605036"/>
    </source>
</evidence>
<dbReference type="PROSITE" id="PS50176">
    <property type="entry name" value="ARM_REPEAT"/>
    <property type="match status" value="1"/>
</dbReference>
<dbReference type="InterPro" id="IPR013918">
    <property type="entry name" value="Nucleotide_exch_fac_Fes1"/>
</dbReference>
<dbReference type="EMBL" id="JBHFFA010000008">
    <property type="protein sequence ID" value="KAL2609933.1"/>
    <property type="molecule type" value="Genomic_DNA"/>
</dbReference>
<keyword evidence="4" id="KW-1185">Reference proteome</keyword>
<evidence type="ECO:0000256" key="1">
    <source>
        <dbReference type="PROSITE-ProRule" id="PRU00259"/>
    </source>
</evidence>
<accession>A0ABD1XMI1</accession>
<dbReference type="SUPFAM" id="SSF48371">
    <property type="entry name" value="ARM repeat"/>
    <property type="match status" value="1"/>
</dbReference>
<protein>
    <recommendedName>
        <fullName evidence="2">Nucleotide exchange factor Fes1 domain-containing protein</fullName>
    </recommendedName>
</protein>
<dbReference type="AlphaFoldDB" id="A0ABD1XMI1"/>
<proteinExistence type="predicted"/>
<feature type="repeat" description="ARM" evidence="1">
    <location>
        <begin position="288"/>
        <end position="318"/>
    </location>
</feature>
<organism evidence="3 4">
    <name type="scientific">Riccia fluitans</name>
    <dbReference type="NCBI Taxonomy" id="41844"/>
    <lineage>
        <taxon>Eukaryota</taxon>
        <taxon>Viridiplantae</taxon>
        <taxon>Streptophyta</taxon>
        <taxon>Embryophyta</taxon>
        <taxon>Marchantiophyta</taxon>
        <taxon>Marchantiopsida</taxon>
        <taxon>Marchantiidae</taxon>
        <taxon>Marchantiales</taxon>
        <taxon>Ricciaceae</taxon>
        <taxon>Riccia</taxon>
    </lineage>
</organism>
<dbReference type="PANTHER" id="PTHR19316">
    <property type="entry name" value="PROTEIN FOLDING REGULATOR"/>
    <property type="match status" value="1"/>
</dbReference>
<evidence type="ECO:0000313" key="3">
    <source>
        <dbReference type="EMBL" id="KAL2609933.1"/>
    </source>
</evidence>
<dbReference type="PANTHER" id="PTHR19316:SF32">
    <property type="entry name" value="ARM REPEAT SUPERFAMILY PROTEIN"/>
    <property type="match status" value="1"/>
</dbReference>
<dbReference type="InterPro" id="IPR000225">
    <property type="entry name" value="Armadillo"/>
</dbReference>
<evidence type="ECO:0000259" key="2">
    <source>
        <dbReference type="Pfam" id="PF08609"/>
    </source>
</evidence>
<dbReference type="InterPro" id="IPR016024">
    <property type="entry name" value="ARM-type_fold"/>
</dbReference>
<name>A0ABD1XMI1_9MARC</name>
<dbReference type="InterPro" id="IPR011989">
    <property type="entry name" value="ARM-like"/>
</dbReference>
<dbReference type="InterPro" id="IPR050693">
    <property type="entry name" value="Hsp70_NEF-Inhibitors"/>
</dbReference>
<feature type="domain" description="Nucleotide exchange factor Fes1" evidence="2">
    <location>
        <begin position="94"/>
        <end position="184"/>
    </location>
</feature>
<comment type="caution">
    <text evidence="3">The sequence shown here is derived from an EMBL/GenBank/DDBJ whole genome shotgun (WGS) entry which is preliminary data.</text>
</comment>
<dbReference type="Pfam" id="PF08609">
    <property type="entry name" value="Fes1"/>
    <property type="match status" value="1"/>
</dbReference>